<feature type="transmembrane region" description="Helical" evidence="2">
    <location>
        <begin position="261"/>
        <end position="278"/>
    </location>
</feature>
<evidence type="ECO:0000256" key="1">
    <source>
        <dbReference type="SAM" id="MobiDB-lite"/>
    </source>
</evidence>
<evidence type="ECO:0000313" key="4">
    <source>
        <dbReference type="Proteomes" id="UP000054477"/>
    </source>
</evidence>
<evidence type="ECO:0000256" key="2">
    <source>
        <dbReference type="SAM" id="Phobius"/>
    </source>
</evidence>
<feature type="compositionally biased region" description="Polar residues" evidence="1">
    <location>
        <begin position="120"/>
        <end position="146"/>
    </location>
</feature>
<keyword evidence="2" id="KW-1133">Transmembrane helix</keyword>
<keyword evidence="2" id="KW-0472">Membrane</keyword>
<dbReference type="HOGENOM" id="CLU_088644_0_0_1"/>
<proteinExistence type="predicted"/>
<dbReference type="Proteomes" id="UP000054477">
    <property type="component" value="Unassembled WGS sequence"/>
</dbReference>
<reference evidence="4" key="2">
    <citation type="submission" date="2015-01" db="EMBL/GenBank/DDBJ databases">
        <title>Evolutionary Origins and Diversification of the Mycorrhizal Mutualists.</title>
        <authorList>
            <consortium name="DOE Joint Genome Institute"/>
            <consortium name="Mycorrhizal Genomics Consortium"/>
            <person name="Kohler A."/>
            <person name="Kuo A."/>
            <person name="Nagy L.G."/>
            <person name="Floudas D."/>
            <person name="Copeland A."/>
            <person name="Barry K.W."/>
            <person name="Cichocki N."/>
            <person name="Veneault-Fourrey C."/>
            <person name="LaButti K."/>
            <person name="Lindquist E.A."/>
            <person name="Lipzen A."/>
            <person name="Lundell T."/>
            <person name="Morin E."/>
            <person name="Murat C."/>
            <person name="Riley R."/>
            <person name="Ohm R."/>
            <person name="Sun H."/>
            <person name="Tunlid A."/>
            <person name="Henrissat B."/>
            <person name="Grigoriev I.V."/>
            <person name="Hibbett D.S."/>
            <person name="Martin F."/>
        </authorList>
    </citation>
    <scope>NUCLEOTIDE SEQUENCE [LARGE SCALE GENOMIC DNA]</scope>
    <source>
        <strain evidence="4">LaAM-08-1</strain>
    </source>
</reference>
<evidence type="ECO:0000313" key="3">
    <source>
        <dbReference type="EMBL" id="KIK05047.1"/>
    </source>
</evidence>
<dbReference type="OrthoDB" id="10367757at2759"/>
<feature type="transmembrane region" description="Helical" evidence="2">
    <location>
        <begin position="173"/>
        <end position="195"/>
    </location>
</feature>
<name>A0A0C9Y4M3_9AGAR</name>
<dbReference type="AlphaFoldDB" id="A0A0C9Y4M3"/>
<protein>
    <submittedName>
        <fullName evidence="3">Uncharacterized protein</fullName>
    </submittedName>
</protein>
<organism evidence="3 4">
    <name type="scientific">Laccaria amethystina LaAM-08-1</name>
    <dbReference type="NCBI Taxonomy" id="1095629"/>
    <lineage>
        <taxon>Eukaryota</taxon>
        <taxon>Fungi</taxon>
        <taxon>Dikarya</taxon>
        <taxon>Basidiomycota</taxon>
        <taxon>Agaricomycotina</taxon>
        <taxon>Agaricomycetes</taxon>
        <taxon>Agaricomycetidae</taxon>
        <taxon>Agaricales</taxon>
        <taxon>Agaricineae</taxon>
        <taxon>Hydnangiaceae</taxon>
        <taxon>Laccaria</taxon>
    </lineage>
</organism>
<reference evidence="3 4" key="1">
    <citation type="submission" date="2014-04" db="EMBL/GenBank/DDBJ databases">
        <authorList>
            <consortium name="DOE Joint Genome Institute"/>
            <person name="Kuo A."/>
            <person name="Kohler A."/>
            <person name="Nagy L.G."/>
            <person name="Floudas D."/>
            <person name="Copeland A."/>
            <person name="Barry K.W."/>
            <person name="Cichocki N."/>
            <person name="Veneault-Fourrey C."/>
            <person name="LaButti K."/>
            <person name="Lindquist E.A."/>
            <person name="Lipzen A."/>
            <person name="Lundell T."/>
            <person name="Morin E."/>
            <person name="Murat C."/>
            <person name="Sun H."/>
            <person name="Tunlid A."/>
            <person name="Henrissat B."/>
            <person name="Grigoriev I.V."/>
            <person name="Hibbett D.S."/>
            <person name="Martin F."/>
            <person name="Nordberg H.P."/>
            <person name="Cantor M.N."/>
            <person name="Hua S.X."/>
        </authorList>
    </citation>
    <scope>NUCLEOTIDE SEQUENCE [LARGE SCALE GENOMIC DNA]</scope>
    <source>
        <strain evidence="3 4">LaAM-08-1</strain>
    </source>
</reference>
<accession>A0A0C9Y4M3</accession>
<keyword evidence="2" id="KW-0812">Transmembrane</keyword>
<keyword evidence="4" id="KW-1185">Reference proteome</keyword>
<dbReference type="EMBL" id="KN838564">
    <property type="protein sequence ID" value="KIK05047.1"/>
    <property type="molecule type" value="Genomic_DNA"/>
</dbReference>
<feature type="region of interest" description="Disordered" evidence="1">
    <location>
        <begin position="120"/>
        <end position="162"/>
    </location>
</feature>
<gene>
    <name evidence="3" type="ORF">K443DRAFT_380018</name>
</gene>
<sequence length="288" mass="32112">MSTYIPAVPTNDSHFASAVHLSGEGLYGPVISKEETQSDPVRPSGKDDAQISNTSGMLLSNLVVPIFFVLIYPIIATDTKSDMPNDSTYPTTDSPLQECISTLTNQVDDFKIRISHLESGRNSTHQTPMAVTNDDNSVQQDDNTNPLKHRSGVPLSSNPTTSSFRQKHLTARILIRIACLYILVVILLQTFYAHYTNLRDSRFWWSAAYDWCFATDACNTKVGTPLKEGYDAGLASISAFWGVVEMTWFHCLDTITPWGTWIHWVGHILLACCICMLTESWNDAKANR</sequence>
<feature type="transmembrane region" description="Helical" evidence="2">
    <location>
        <begin position="56"/>
        <end position="75"/>
    </location>
</feature>